<dbReference type="Pfam" id="PF01936">
    <property type="entry name" value="NYN"/>
    <property type="match status" value="1"/>
</dbReference>
<proteinExistence type="predicted"/>
<dbReference type="PANTHER" id="PTHR14379:SF3">
    <property type="entry name" value="MEIOSIS REGULATOR AND MRNA STABILITY FACTOR 1"/>
    <property type="match status" value="1"/>
</dbReference>
<sequence>MAFEPENLMKASTEVFWYIDDCKVPDDIRPFYAVDNIKSALNKNGYCGRLTITVYGDYESQKNTFKVLRYAGVDIVNRPAGNKDERVAEIIVDVFSWAMNRLGESNLMIISEDFSGVSAFVRAIQKLHYARRCNILLAQPQFASGPILNVIGNQWLWTSLAAGGDPEPKSRYRSPLT</sequence>
<keyword evidence="3" id="KW-1185">Reference proteome</keyword>
<organism evidence="2 3">
    <name type="scientific">Arabidopsis arenosa</name>
    <name type="common">Sand rock-cress</name>
    <name type="synonym">Cardaminopsis arenosa</name>
    <dbReference type="NCBI Taxonomy" id="38785"/>
    <lineage>
        <taxon>Eukaryota</taxon>
        <taxon>Viridiplantae</taxon>
        <taxon>Streptophyta</taxon>
        <taxon>Embryophyta</taxon>
        <taxon>Tracheophyta</taxon>
        <taxon>Spermatophyta</taxon>
        <taxon>Magnoliopsida</taxon>
        <taxon>eudicotyledons</taxon>
        <taxon>Gunneridae</taxon>
        <taxon>Pentapetalae</taxon>
        <taxon>rosids</taxon>
        <taxon>malvids</taxon>
        <taxon>Brassicales</taxon>
        <taxon>Brassicaceae</taxon>
        <taxon>Camelineae</taxon>
        <taxon>Arabidopsis</taxon>
    </lineage>
</organism>
<gene>
    <name evidence="2" type="ORF">AARE701A_LOCUS2550</name>
</gene>
<dbReference type="InterPro" id="IPR024768">
    <property type="entry name" value="Marf1"/>
</dbReference>
<dbReference type="CDD" id="cd10910">
    <property type="entry name" value="PIN_limkain_b1_N_like"/>
    <property type="match status" value="1"/>
</dbReference>
<dbReference type="GO" id="GO:0005777">
    <property type="term" value="C:peroxisome"/>
    <property type="evidence" value="ECO:0007669"/>
    <property type="project" value="InterPro"/>
</dbReference>
<reference evidence="2" key="1">
    <citation type="submission" date="2021-01" db="EMBL/GenBank/DDBJ databases">
        <authorList>
            <person name="Bezrukov I."/>
        </authorList>
    </citation>
    <scope>NUCLEOTIDE SEQUENCE</scope>
</reference>
<evidence type="ECO:0000259" key="1">
    <source>
        <dbReference type="Pfam" id="PF01936"/>
    </source>
</evidence>
<dbReference type="PANTHER" id="PTHR14379">
    <property type="entry name" value="LIMKAIN B LKAP"/>
    <property type="match status" value="1"/>
</dbReference>
<dbReference type="GO" id="GO:0010468">
    <property type="term" value="P:regulation of gene expression"/>
    <property type="evidence" value="ECO:0007669"/>
    <property type="project" value="InterPro"/>
</dbReference>
<dbReference type="AlphaFoldDB" id="A0A8S1ZNM0"/>
<evidence type="ECO:0000313" key="2">
    <source>
        <dbReference type="EMBL" id="CAE5958988.1"/>
    </source>
</evidence>
<dbReference type="InterPro" id="IPR021139">
    <property type="entry name" value="NYN"/>
</dbReference>
<dbReference type="GO" id="GO:0004540">
    <property type="term" value="F:RNA nuclease activity"/>
    <property type="evidence" value="ECO:0007669"/>
    <property type="project" value="InterPro"/>
</dbReference>
<evidence type="ECO:0000313" key="3">
    <source>
        <dbReference type="Proteomes" id="UP000682877"/>
    </source>
</evidence>
<protein>
    <recommendedName>
        <fullName evidence="1">NYN domain-containing protein</fullName>
    </recommendedName>
</protein>
<feature type="domain" description="NYN" evidence="1">
    <location>
        <begin position="13"/>
        <end position="144"/>
    </location>
</feature>
<dbReference type="EMBL" id="LR999451">
    <property type="protein sequence ID" value="CAE5958988.1"/>
    <property type="molecule type" value="Genomic_DNA"/>
</dbReference>
<accession>A0A8S1ZNM0</accession>
<dbReference type="Proteomes" id="UP000682877">
    <property type="component" value="Chromosome 1"/>
</dbReference>
<name>A0A8S1ZNM0_ARAAE</name>